<feature type="domain" description="HPt" evidence="3">
    <location>
        <begin position="73"/>
        <end position="170"/>
    </location>
</feature>
<proteinExistence type="predicted"/>
<gene>
    <name evidence="4" type="ORF">TUM19329_15260</name>
</gene>
<evidence type="ECO:0000256" key="2">
    <source>
        <dbReference type="PROSITE-ProRule" id="PRU00110"/>
    </source>
</evidence>
<dbReference type="GO" id="GO:0000160">
    <property type="term" value="P:phosphorelay signal transduction system"/>
    <property type="evidence" value="ECO:0007669"/>
    <property type="project" value="UniProtKB-KW"/>
</dbReference>
<feature type="modified residue" description="Phosphohistidine" evidence="2">
    <location>
        <position position="112"/>
    </location>
</feature>
<evidence type="ECO:0000313" key="5">
    <source>
        <dbReference type="Proteomes" id="UP000502894"/>
    </source>
</evidence>
<dbReference type="AlphaFoldDB" id="A0A6F8T3B1"/>
<dbReference type="SUPFAM" id="SSF47226">
    <property type="entry name" value="Histidine-containing phosphotransfer domain, HPT domain"/>
    <property type="match status" value="1"/>
</dbReference>
<dbReference type="Gene3D" id="1.20.120.160">
    <property type="entry name" value="HPT domain"/>
    <property type="match status" value="1"/>
</dbReference>
<dbReference type="InterPro" id="IPR008207">
    <property type="entry name" value="Sig_transdc_His_kin_Hpt_dom"/>
</dbReference>
<dbReference type="Proteomes" id="UP000502894">
    <property type="component" value="Chromosome"/>
</dbReference>
<reference evidence="4" key="1">
    <citation type="journal article" date="2020" name="Microbiol. Resour. Announc.">
        <title>Complete Genome Sequence of Novel Psychrotolerant Legionella Strain TUM19329, Isolated from Antarctic Lake Sediment.</title>
        <authorList>
            <person name="Shimada S."/>
            <person name="Nakai R."/>
            <person name="Aoki K."/>
            <person name="Shimoeda N."/>
            <person name="Ohno G."/>
            <person name="Miyazaki Y."/>
            <person name="Kudoh S."/>
            <person name="Imura S."/>
            <person name="Watanabe K."/>
            <person name="Ishii Y."/>
            <person name="Tateda K."/>
        </authorList>
    </citation>
    <scope>NUCLEOTIDE SEQUENCE [LARGE SCALE GENOMIC DNA]</scope>
    <source>
        <strain evidence="4">TUM19329</strain>
    </source>
</reference>
<name>A0A6F8T3B1_9GAMM</name>
<protein>
    <recommendedName>
        <fullName evidence="3">HPt domain-containing protein</fullName>
    </recommendedName>
</protein>
<organism evidence="4 5">
    <name type="scientific">Legionella antarctica</name>
    <dbReference type="NCBI Taxonomy" id="2708020"/>
    <lineage>
        <taxon>Bacteria</taxon>
        <taxon>Pseudomonadati</taxon>
        <taxon>Pseudomonadota</taxon>
        <taxon>Gammaproteobacteria</taxon>
        <taxon>Legionellales</taxon>
        <taxon>Legionellaceae</taxon>
        <taxon>Legionella</taxon>
    </lineage>
</organism>
<keyword evidence="5" id="KW-1185">Reference proteome</keyword>
<keyword evidence="1" id="KW-0902">Two-component regulatory system</keyword>
<evidence type="ECO:0000313" key="4">
    <source>
        <dbReference type="EMBL" id="BCA95165.1"/>
    </source>
</evidence>
<dbReference type="EMBL" id="AP022839">
    <property type="protein sequence ID" value="BCA95165.1"/>
    <property type="molecule type" value="Genomic_DNA"/>
</dbReference>
<evidence type="ECO:0000256" key="1">
    <source>
        <dbReference type="ARBA" id="ARBA00023012"/>
    </source>
</evidence>
<accession>A0A6F8T3B1</accession>
<dbReference type="Pfam" id="PF01627">
    <property type="entry name" value="Hpt"/>
    <property type="match status" value="1"/>
</dbReference>
<sequence length="170" mass="19620">MNDVFTKPANLQLIHTLIETYFSNPSLPKNETVEKAPTSLGTDLPPTEAELFQLEQFALLDWEEGIKNCGGNESLLKEMLTLMISQELLSDLEQMKLAFSKQEFTTIEKIAHKIKGGCVYLGLTRIKYACQYVERYWKTGERKLFNQLYHQAVKTIEESCTYINDWLSKQ</sequence>
<dbReference type="InterPro" id="IPR036641">
    <property type="entry name" value="HPT_dom_sf"/>
</dbReference>
<dbReference type="GO" id="GO:0004672">
    <property type="term" value="F:protein kinase activity"/>
    <property type="evidence" value="ECO:0007669"/>
    <property type="project" value="UniProtKB-ARBA"/>
</dbReference>
<dbReference type="CDD" id="cd00088">
    <property type="entry name" value="HPT"/>
    <property type="match status" value="1"/>
</dbReference>
<evidence type="ECO:0000259" key="3">
    <source>
        <dbReference type="PROSITE" id="PS50894"/>
    </source>
</evidence>
<dbReference type="RefSeq" id="WP_173236839.1">
    <property type="nucleotide sequence ID" value="NZ_AP022839.1"/>
</dbReference>
<dbReference type="PROSITE" id="PS50894">
    <property type="entry name" value="HPT"/>
    <property type="match status" value="1"/>
</dbReference>
<dbReference type="KEGG" id="lant:TUM19329_15260"/>
<keyword evidence="2" id="KW-0597">Phosphoprotein</keyword>